<protein>
    <submittedName>
        <fullName evidence="3">Stage V sporulation protein AA</fullName>
    </submittedName>
</protein>
<dbReference type="InterPro" id="IPR021997">
    <property type="entry name" value="SporV_AA"/>
</dbReference>
<proteinExistence type="predicted"/>
<dbReference type="AlphaFoldDB" id="A0A4R3L2N5"/>
<feature type="transmembrane region" description="Helical" evidence="1">
    <location>
        <begin position="96"/>
        <end position="117"/>
    </location>
</feature>
<evidence type="ECO:0000259" key="2">
    <source>
        <dbReference type="Pfam" id="PF12164"/>
    </source>
</evidence>
<evidence type="ECO:0000313" key="4">
    <source>
        <dbReference type="Proteomes" id="UP000294937"/>
    </source>
</evidence>
<feature type="domain" description="Stage V sporulation protein AA" evidence="2">
    <location>
        <begin position="3"/>
        <end position="90"/>
    </location>
</feature>
<dbReference type="OrthoDB" id="9782754at2"/>
<dbReference type="RefSeq" id="WP_131925799.1">
    <property type="nucleotide sequence ID" value="NZ_SMAG01000007.1"/>
</dbReference>
<dbReference type="InterPro" id="IPR038548">
    <property type="entry name" value="SporV_AA_N_sf"/>
</dbReference>
<name>A0A4R3L2N5_9BACL</name>
<keyword evidence="1" id="KW-1133">Transmembrane helix</keyword>
<dbReference type="Pfam" id="PF12164">
    <property type="entry name" value="SporV_AA"/>
    <property type="match status" value="1"/>
</dbReference>
<gene>
    <name evidence="3" type="ORF">EDD58_107110</name>
</gene>
<organism evidence="3 4">
    <name type="scientific">Hazenella coriacea</name>
    <dbReference type="NCBI Taxonomy" id="1179467"/>
    <lineage>
        <taxon>Bacteria</taxon>
        <taxon>Bacillati</taxon>
        <taxon>Bacillota</taxon>
        <taxon>Bacilli</taxon>
        <taxon>Bacillales</taxon>
        <taxon>Thermoactinomycetaceae</taxon>
        <taxon>Hazenella</taxon>
    </lineage>
</organism>
<dbReference type="EMBL" id="SMAG01000007">
    <property type="protein sequence ID" value="TCS93462.1"/>
    <property type="molecule type" value="Genomic_DNA"/>
</dbReference>
<evidence type="ECO:0000256" key="1">
    <source>
        <dbReference type="SAM" id="Phobius"/>
    </source>
</evidence>
<reference evidence="3 4" key="1">
    <citation type="submission" date="2019-03" db="EMBL/GenBank/DDBJ databases">
        <title>Genomic Encyclopedia of Type Strains, Phase IV (KMG-IV): sequencing the most valuable type-strain genomes for metagenomic binning, comparative biology and taxonomic classification.</title>
        <authorList>
            <person name="Goeker M."/>
        </authorList>
    </citation>
    <scope>NUCLEOTIDE SEQUENCE [LARGE SCALE GENOMIC DNA]</scope>
    <source>
        <strain evidence="3 4">DSM 45707</strain>
    </source>
</reference>
<accession>A0A4R3L2N5</accession>
<keyword evidence="4" id="KW-1185">Reference proteome</keyword>
<keyword evidence="1" id="KW-0472">Membrane</keyword>
<dbReference type="Gene3D" id="2.60.480.10">
    <property type="entry name" value="eubacterium ventriosum atcc domain"/>
    <property type="match status" value="1"/>
</dbReference>
<evidence type="ECO:0000313" key="3">
    <source>
        <dbReference type="EMBL" id="TCS93462.1"/>
    </source>
</evidence>
<comment type="caution">
    <text evidence="3">The sequence shown here is derived from an EMBL/GenBank/DDBJ whole genome shotgun (WGS) entry which is preliminary data.</text>
</comment>
<feature type="transmembrane region" description="Helical" evidence="1">
    <location>
        <begin position="143"/>
        <end position="165"/>
    </location>
</feature>
<dbReference type="Proteomes" id="UP000294937">
    <property type="component" value="Unassembled WGS sequence"/>
</dbReference>
<sequence>MREILYLRLKKKIQAKPGEQIQVKDVCQMSGQGSLDEILQLPVLEINPKNSESFIVIDALDVIQTINLSYPELDLRNMGEGHAIIEIQSQERNPNWFYVSLVWLLLFIGSGLAIMNFHMDVSMNEVHQRLTYLLTGEQIQQPLWLQIPYSIGIGLGMILFFNHLFKKRFNEEPSPMELEMFTYQETIDQFLINDEKKKVKEETDGSLH</sequence>
<keyword evidence="1" id="KW-0812">Transmembrane</keyword>